<keyword evidence="2" id="KW-1185">Reference proteome</keyword>
<gene>
    <name evidence="1" type="ORF">AMELA_G00068930</name>
</gene>
<dbReference type="Proteomes" id="UP000593565">
    <property type="component" value="Unassembled WGS sequence"/>
</dbReference>
<evidence type="ECO:0000313" key="2">
    <source>
        <dbReference type="Proteomes" id="UP000593565"/>
    </source>
</evidence>
<comment type="caution">
    <text evidence="1">The sequence shown here is derived from an EMBL/GenBank/DDBJ whole genome shotgun (WGS) entry which is preliminary data.</text>
</comment>
<proteinExistence type="predicted"/>
<evidence type="ECO:0000313" key="1">
    <source>
        <dbReference type="EMBL" id="KAF4089676.1"/>
    </source>
</evidence>
<reference evidence="1 2" key="1">
    <citation type="submission" date="2020-02" db="EMBL/GenBank/DDBJ databases">
        <title>A chromosome-scale genome assembly of the black bullhead catfish (Ameiurus melas).</title>
        <authorList>
            <person name="Wen M."/>
            <person name="Zham M."/>
            <person name="Cabau C."/>
            <person name="Klopp C."/>
            <person name="Donnadieu C."/>
            <person name="Roques C."/>
            <person name="Bouchez O."/>
            <person name="Lampietro C."/>
            <person name="Jouanno E."/>
            <person name="Herpin A."/>
            <person name="Louis A."/>
            <person name="Berthelot C."/>
            <person name="Parey E."/>
            <person name="Roest-Crollius H."/>
            <person name="Braasch I."/>
            <person name="Postlethwait J."/>
            <person name="Robinson-Rechavi M."/>
            <person name="Echchiki A."/>
            <person name="Begum T."/>
            <person name="Montfort J."/>
            <person name="Schartl M."/>
            <person name="Bobe J."/>
            <person name="Guiguen Y."/>
        </authorList>
    </citation>
    <scope>NUCLEOTIDE SEQUENCE [LARGE SCALE GENOMIC DNA]</scope>
    <source>
        <strain evidence="1">M_S1</strain>
        <tissue evidence="1">Blood</tissue>
    </source>
</reference>
<dbReference type="EMBL" id="JAAGNN010000005">
    <property type="protein sequence ID" value="KAF4089676.1"/>
    <property type="molecule type" value="Genomic_DNA"/>
</dbReference>
<sequence>MKEQVHEVEIVGVDAVREAKNIKLMKENVLLKEIKDFRTESRLTRAQINVYNPKRGFSKNKSITRIKPPYSDSSRLNFEGIIQLQRLENQWLRQEVLQCQGQGQGQGQDQSSVLSSLLSSIKLPAFTT</sequence>
<name>A0A7J6B423_AMEME</name>
<dbReference type="AlphaFoldDB" id="A0A7J6B423"/>
<accession>A0A7J6B423</accession>
<protein>
    <submittedName>
        <fullName evidence="1">Uncharacterized protein</fullName>
    </submittedName>
</protein>
<organism evidence="1 2">
    <name type="scientific">Ameiurus melas</name>
    <name type="common">Black bullhead</name>
    <name type="synonym">Silurus melas</name>
    <dbReference type="NCBI Taxonomy" id="219545"/>
    <lineage>
        <taxon>Eukaryota</taxon>
        <taxon>Metazoa</taxon>
        <taxon>Chordata</taxon>
        <taxon>Craniata</taxon>
        <taxon>Vertebrata</taxon>
        <taxon>Euteleostomi</taxon>
        <taxon>Actinopterygii</taxon>
        <taxon>Neopterygii</taxon>
        <taxon>Teleostei</taxon>
        <taxon>Ostariophysi</taxon>
        <taxon>Siluriformes</taxon>
        <taxon>Ictaluridae</taxon>
        <taxon>Ameiurus</taxon>
    </lineage>
</organism>